<name>W9QET2_9ROSA</name>
<organism evidence="1 2">
    <name type="scientific">Morus notabilis</name>
    <dbReference type="NCBI Taxonomy" id="981085"/>
    <lineage>
        <taxon>Eukaryota</taxon>
        <taxon>Viridiplantae</taxon>
        <taxon>Streptophyta</taxon>
        <taxon>Embryophyta</taxon>
        <taxon>Tracheophyta</taxon>
        <taxon>Spermatophyta</taxon>
        <taxon>Magnoliopsida</taxon>
        <taxon>eudicotyledons</taxon>
        <taxon>Gunneridae</taxon>
        <taxon>Pentapetalae</taxon>
        <taxon>rosids</taxon>
        <taxon>fabids</taxon>
        <taxon>Rosales</taxon>
        <taxon>Moraceae</taxon>
        <taxon>Moreae</taxon>
        <taxon>Morus</taxon>
    </lineage>
</organism>
<keyword evidence="2" id="KW-1185">Reference proteome</keyword>
<reference evidence="2" key="1">
    <citation type="submission" date="2013-01" db="EMBL/GenBank/DDBJ databases">
        <title>Draft Genome Sequence of a Mulberry Tree, Morus notabilis C.K. Schneid.</title>
        <authorList>
            <person name="He N."/>
            <person name="Zhao S."/>
        </authorList>
    </citation>
    <scope>NUCLEOTIDE SEQUENCE</scope>
</reference>
<dbReference type="EMBL" id="KE343519">
    <property type="protein sequence ID" value="EXB31934.1"/>
    <property type="molecule type" value="Genomic_DNA"/>
</dbReference>
<dbReference type="Proteomes" id="UP000030645">
    <property type="component" value="Unassembled WGS sequence"/>
</dbReference>
<sequence length="64" mass="7597">MTFTKDETLYPDEIFYVIMSSAIADKVLKQSQKLNIQKEEMEVEYWFRSGIGVGFTVGFFWCHY</sequence>
<gene>
    <name evidence="1" type="ORF">L484_013566</name>
</gene>
<evidence type="ECO:0000313" key="1">
    <source>
        <dbReference type="EMBL" id="EXB31934.1"/>
    </source>
</evidence>
<evidence type="ECO:0000313" key="2">
    <source>
        <dbReference type="Proteomes" id="UP000030645"/>
    </source>
</evidence>
<accession>W9QET2</accession>
<proteinExistence type="predicted"/>
<dbReference type="AlphaFoldDB" id="W9QET2"/>
<protein>
    <submittedName>
        <fullName evidence="1">Uncharacterized protein</fullName>
    </submittedName>
</protein>